<name>A0A9Q8LAB1_PASFU</name>
<dbReference type="EMBL" id="CP090164">
    <property type="protein sequence ID" value="UJO13692.1"/>
    <property type="molecule type" value="Genomic_DNA"/>
</dbReference>
<keyword evidence="3" id="KW-1185">Reference proteome</keyword>
<accession>A0A9Q8LAB1</accession>
<dbReference type="Proteomes" id="UP000756132">
    <property type="component" value="Chromosome 2"/>
</dbReference>
<evidence type="ECO:0000313" key="2">
    <source>
        <dbReference type="EMBL" id="UJO13692.1"/>
    </source>
</evidence>
<evidence type="ECO:0000256" key="1">
    <source>
        <dbReference type="SAM" id="SignalP"/>
    </source>
</evidence>
<feature type="signal peptide" evidence="1">
    <location>
        <begin position="1"/>
        <end position="17"/>
    </location>
</feature>
<dbReference type="GeneID" id="71983465"/>
<organism evidence="2 3">
    <name type="scientific">Passalora fulva</name>
    <name type="common">Tomato leaf mold</name>
    <name type="synonym">Cladosporium fulvum</name>
    <dbReference type="NCBI Taxonomy" id="5499"/>
    <lineage>
        <taxon>Eukaryota</taxon>
        <taxon>Fungi</taxon>
        <taxon>Dikarya</taxon>
        <taxon>Ascomycota</taxon>
        <taxon>Pezizomycotina</taxon>
        <taxon>Dothideomycetes</taxon>
        <taxon>Dothideomycetidae</taxon>
        <taxon>Mycosphaerellales</taxon>
        <taxon>Mycosphaerellaceae</taxon>
        <taxon>Fulvia</taxon>
    </lineage>
</organism>
<gene>
    <name evidence="2" type="ORF">CLAFUR5_03587</name>
</gene>
<feature type="chain" id="PRO_5040329714" evidence="1">
    <location>
        <begin position="18"/>
        <end position="330"/>
    </location>
</feature>
<dbReference type="OrthoDB" id="4820608at2759"/>
<proteinExistence type="predicted"/>
<keyword evidence="1" id="KW-0732">Signal</keyword>
<sequence>MLSIEVSLLLLTGVAVAQLPIVTQFPVTTQTSFPAPPCTQGPSSTEQFTVNYNVDDTPFKACLGHSFYNPCIYANPFRLSMSISEGVATFNLTIKNRPSSHLRTYNFESVERGFPLTGLTPIGEYNLLNFANINFVDTDPDFDGNHLGLAPHTYPYAATFGAGTSSLTGQTPLISIDYIESTLSSFTPRSFWYGCVLPSPYTAGSLPVSCNITATGYSQAGEQLASQTFAFMTNGSVIQDQNFGTFKGFNNIYSLGFSVSNPVAAAALIDNLIATLEQQSAGRTILVVTTMARSRKTRLDIFVTRFLWQLHMQMIVLRQRIAQHCIDCRE</sequence>
<reference evidence="2" key="1">
    <citation type="submission" date="2021-12" db="EMBL/GenBank/DDBJ databases">
        <authorList>
            <person name="Zaccaron A."/>
            <person name="Stergiopoulos I."/>
        </authorList>
    </citation>
    <scope>NUCLEOTIDE SEQUENCE</scope>
    <source>
        <strain evidence="2">Race5_Kim</strain>
    </source>
</reference>
<protein>
    <submittedName>
        <fullName evidence="2">Uncharacterized protein</fullName>
    </submittedName>
</protein>
<reference evidence="2" key="2">
    <citation type="journal article" date="2022" name="Microb. Genom.">
        <title>A chromosome-scale genome assembly of the tomato pathogen Cladosporium fulvum reveals a compartmentalized genome architecture and the presence of a dispensable chromosome.</title>
        <authorList>
            <person name="Zaccaron A.Z."/>
            <person name="Chen L.H."/>
            <person name="Samaras A."/>
            <person name="Stergiopoulos I."/>
        </authorList>
    </citation>
    <scope>NUCLEOTIDE SEQUENCE</scope>
    <source>
        <strain evidence="2">Race5_Kim</strain>
    </source>
</reference>
<dbReference type="AlphaFoldDB" id="A0A9Q8LAB1"/>
<dbReference type="RefSeq" id="XP_047758058.1">
    <property type="nucleotide sequence ID" value="XM_047902735.1"/>
</dbReference>
<evidence type="ECO:0000313" key="3">
    <source>
        <dbReference type="Proteomes" id="UP000756132"/>
    </source>
</evidence>
<dbReference type="KEGG" id="ffu:CLAFUR5_03587"/>